<keyword evidence="2" id="KW-0489">Methyltransferase</keyword>
<sequence>MRSDIMTTAIKYQSDFNEHINFIKKEYPNISEAINFDKVEELIKFIVENNLEVTDFETEFEDTRGSSYIKAQEEVLVRSKGIEGIMKLFSEDSMEKLCEKTILDLLGGNGLIFKVVQTLFPTSYRPSIITSDISKGMIDNALNNNILAIRQPAQKLLFKDDSVEGVLLAYGTHHIPKNQRLETVCEAKRVLKKGGKLIIHDFEEGGPVARWFSDVVHPFSLTGHDFPHFNKEELEQYFYESDFKEYKIEYLYDPFILIGETEKEVKNKFTDYLLNMYGLEKLIDLYPNNMSNEKLFEKAEEIFKYNYEDLNLYSDFGKEKITITLNNNKFHLEMPRVAIVGIGVK</sequence>
<dbReference type="AlphaFoldDB" id="A0A5J6SS93"/>
<dbReference type="Pfam" id="PF08241">
    <property type="entry name" value="Methyltransf_11"/>
    <property type="match status" value="1"/>
</dbReference>
<dbReference type="CDD" id="cd02440">
    <property type="entry name" value="AdoMet_MTases"/>
    <property type="match status" value="1"/>
</dbReference>
<dbReference type="GO" id="GO:0008757">
    <property type="term" value="F:S-adenosylmethionine-dependent methyltransferase activity"/>
    <property type="evidence" value="ECO:0007669"/>
    <property type="project" value="InterPro"/>
</dbReference>
<dbReference type="Gene3D" id="3.40.50.150">
    <property type="entry name" value="Vaccinia Virus protein VP39"/>
    <property type="match status" value="1"/>
</dbReference>
<dbReference type="Proteomes" id="UP000325517">
    <property type="component" value="Chromosome"/>
</dbReference>
<feature type="domain" description="Methyltransferase type 11" evidence="1">
    <location>
        <begin position="104"/>
        <end position="199"/>
    </location>
</feature>
<organism evidence="2 3">
    <name type="scientific">Psychrobacillus glaciei</name>
    <dbReference type="NCBI Taxonomy" id="2283160"/>
    <lineage>
        <taxon>Bacteria</taxon>
        <taxon>Bacillati</taxon>
        <taxon>Bacillota</taxon>
        <taxon>Bacilli</taxon>
        <taxon>Bacillales</taxon>
        <taxon>Bacillaceae</taxon>
        <taxon>Psychrobacillus</taxon>
    </lineage>
</organism>
<keyword evidence="2" id="KW-0808">Transferase</keyword>
<dbReference type="GO" id="GO:0032259">
    <property type="term" value="P:methylation"/>
    <property type="evidence" value="ECO:0007669"/>
    <property type="project" value="UniProtKB-KW"/>
</dbReference>
<dbReference type="InterPro" id="IPR013216">
    <property type="entry name" value="Methyltransf_11"/>
</dbReference>
<gene>
    <name evidence="2" type="ORF">PB01_17110</name>
</gene>
<evidence type="ECO:0000259" key="1">
    <source>
        <dbReference type="Pfam" id="PF08241"/>
    </source>
</evidence>
<dbReference type="KEGG" id="psyo:PB01_17110"/>
<evidence type="ECO:0000313" key="2">
    <source>
        <dbReference type="EMBL" id="QFG00384.1"/>
    </source>
</evidence>
<protein>
    <submittedName>
        <fullName evidence="2">Class I SAM-dependent methyltransferase</fullName>
    </submittedName>
</protein>
<name>A0A5J6SS93_9BACI</name>
<keyword evidence="3" id="KW-1185">Reference proteome</keyword>
<dbReference type="InterPro" id="IPR029063">
    <property type="entry name" value="SAM-dependent_MTases_sf"/>
</dbReference>
<dbReference type="SUPFAM" id="SSF53335">
    <property type="entry name" value="S-adenosyl-L-methionine-dependent methyltransferases"/>
    <property type="match status" value="1"/>
</dbReference>
<dbReference type="EMBL" id="CP031223">
    <property type="protein sequence ID" value="QFG00384.1"/>
    <property type="molecule type" value="Genomic_DNA"/>
</dbReference>
<dbReference type="OrthoDB" id="9760689at2"/>
<evidence type="ECO:0000313" key="3">
    <source>
        <dbReference type="Proteomes" id="UP000325517"/>
    </source>
</evidence>
<proteinExistence type="predicted"/>
<reference evidence="2 3" key="1">
    <citation type="submission" date="2018-07" db="EMBL/GenBank/DDBJ databases">
        <title>Complete genome sequence of Psychrobacillus sp. PB01, isolated from iceberg, and comparative genome analysis of Psychrobacillus strains.</title>
        <authorList>
            <person name="Lee P.C."/>
        </authorList>
    </citation>
    <scope>NUCLEOTIDE SEQUENCE [LARGE SCALE GENOMIC DNA]</scope>
    <source>
        <strain evidence="2 3">PB01</strain>
    </source>
</reference>
<accession>A0A5J6SS93</accession>